<name>A0A1J5PN66_9ZZZZ</name>
<accession>A0A1J5PN66</accession>
<dbReference type="GO" id="GO:0003824">
    <property type="term" value="F:catalytic activity"/>
    <property type="evidence" value="ECO:0007669"/>
    <property type="project" value="InterPro"/>
</dbReference>
<dbReference type="EMBL" id="MLJW01003061">
    <property type="protein sequence ID" value="OIQ72953.1"/>
    <property type="molecule type" value="Genomic_DNA"/>
</dbReference>
<dbReference type="SUPFAM" id="SSF50800">
    <property type="entry name" value="PK beta-barrel domain-like"/>
    <property type="match status" value="1"/>
</dbReference>
<comment type="caution">
    <text evidence="2">The sequence shown here is derived from an EMBL/GenBank/DDBJ whole genome shotgun (WGS) entry which is preliminary data.</text>
</comment>
<dbReference type="PANTHER" id="PTHR36930">
    <property type="entry name" value="METAL-SULFUR CLUSTER BIOSYNTHESIS PROTEINS YUAD-RELATED"/>
    <property type="match status" value="1"/>
</dbReference>
<dbReference type="InterPro" id="IPR052716">
    <property type="entry name" value="MOSC_domain"/>
</dbReference>
<dbReference type="AlphaFoldDB" id="A0A1J5PN66"/>
<dbReference type="PANTHER" id="PTHR36930:SF1">
    <property type="entry name" value="MOSC DOMAIN-CONTAINING PROTEIN"/>
    <property type="match status" value="1"/>
</dbReference>
<reference evidence="2" key="1">
    <citation type="submission" date="2016-10" db="EMBL/GenBank/DDBJ databases">
        <title>Sequence of Gallionella enrichment culture.</title>
        <authorList>
            <person name="Poehlein A."/>
            <person name="Muehling M."/>
            <person name="Daniel R."/>
        </authorList>
    </citation>
    <scope>NUCLEOTIDE SEQUENCE</scope>
</reference>
<organism evidence="2">
    <name type="scientific">mine drainage metagenome</name>
    <dbReference type="NCBI Taxonomy" id="410659"/>
    <lineage>
        <taxon>unclassified sequences</taxon>
        <taxon>metagenomes</taxon>
        <taxon>ecological metagenomes</taxon>
    </lineage>
</organism>
<proteinExistence type="predicted"/>
<evidence type="ECO:0000313" key="2">
    <source>
        <dbReference type="EMBL" id="OIQ72953.1"/>
    </source>
</evidence>
<evidence type="ECO:0000259" key="1">
    <source>
        <dbReference type="PROSITE" id="PS51340"/>
    </source>
</evidence>
<dbReference type="InterPro" id="IPR011037">
    <property type="entry name" value="Pyrv_Knase-like_insert_dom_sf"/>
</dbReference>
<feature type="domain" description="MOSC" evidence="1">
    <location>
        <begin position="23"/>
        <end position="183"/>
    </location>
</feature>
<dbReference type="GO" id="GO:0030170">
    <property type="term" value="F:pyridoxal phosphate binding"/>
    <property type="evidence" value="ECO:0007669"/>
    <property type="project" value="InterPro"/>
</dbReference>
<dbReference type="InterPro" id="IPR005302">
    <property type="entry name" value="MoCF_Sase_C"/>
</dbReference>
<gene>
    <name evidence="2" type="primary">yuaD</name>
    <name evidence="2" type="ORF">GALL_454170</name>
</gene>
<dbReference type="Pfam" id="PF03473">
    <property type="entry name" value="MOSC"/>
    <property type="match status" value="1"/>
</dbReference>
<protein>
    <submittedName>
        <fullName evidence="2">Putative metal-sulfur cluster biosynthesis protein YuaD</fullName>
    </submittedName>
</protein>
<sequence length="201" mass="21360">MPALVATAFRAEVVWLGQVADREASLRAAPVAQMALSFAGMAGEAHGGLTRASCSRVTTQHPKGTEIRNVRQLSIVSAEELEAIAAAMGLAEVKPEWLGASMVVRGIGDFSHVPPSARLQGPSGATLVVDMENRPCQWPAKEIEAEAPGKGRAFKPAAKGRRGVTAWVEREGVIALGDVLSLHVPEQPVWAHYEAVWQAGR</sequence>
<dbReference type="PROSITE" id="PS51340">
    <property type="entry name" value="MOSC"/>
    <property type="match status" value="1"/>
</dbReference>
<dbReference type="GO" id="GO:0030151">
    <property type="term" value="F:molybdenum ion binding"/>
    <property type="evidence" value="ECO:0007669"/>
    <property type="project" value="InterPro"/>
</dbReference>
<dbReference type="Gene3D" id="2.40.33.20">
    <property type="entry name" value="PK beta-barrel domain-like"/>
    <property type="match status" value="1"/>
</dbReference>